<protein>
    <submittedName>
        <fullName evidence="1">Uncharacterized protein</fullName>
    </submittedName>
</protein>
<dbReference type="AlphaFoldDB" id="A0A9D1FY47"/>
<evidence type="ECO:0000313" key="2">
    <source>
        <dbReference type="Proteomes" id="UP000824139"/>
    </source>
</evidence>
<sequence length="113" mass="13787">MHENRNITRECTEKLRENFDKYFSEDFIKSKPFKDIVIEIMRNPVNEYIVAILTFNIIRQVAENIQDTPELYLHFCKKEQKQIKFYVKKMRKIIKLMNYTNNQICKICDMLKS</sequence>
<dbReference type="Proteomes" id="UP000824139">
    <property type="component" value="Unassembled WGS sequence"/>
</dbReference>
<evidence type="ECO:0000313" key="1">
    <source>
        <dbReference type="EMBL" id="HIS83611.1"/>
    </source>
</evidence>
<reference evidence="1" key="1">
    <citation type="submission" date="2020-10" db="EMBL/GenBank/DDBJ databases">
        <authorList>
            <person name="Gilroy R."/>
        </authorList>
    </citation>
    <scope>NUCLEOTIDE SEQUENCE</scope>
    <source>
        <strain evidence="1">CHK152-2994</strain>
    </source>
</reference>
<accession>A0A9D1FY47</accession>
<gene>
    <name evidence="1" type="ORF">IAD41_08425</name>
</gene>
<name>A0A9D1FY47_9BACT</name>
<organism evidence="1 2">
    <name type="scientific">Candidatus Scatenecus faecavium</name>
    <dbReference type="NCBI Taxonomy" id="2840915"/>
    <lineage>
        <taxon>Bacteria</taxon>
        <taxon>Candidatus Scatenecus</taxon>
    </lineage>
</organism>
<comment type="caution">
    <text evidence="1">The sequence shown here is derived from an EMBL/GenBank/DDBJ whole genome shotgun (WGS) entry which is preliminary data.</text>
</comment>
<proteinExistence type="predicted"/>
<reference evidence="1" key="2">
    <citation type="journal article" date="2021" name="PeerJ">
        <title>Extensive microbial diversity within the chicken gut microbiome revealed by metagenomics and culture.</title>
        <authorList>
            <person name="Gilroy R."/>
            <person name="Ravi A."/>
            <person name="Getino M."/>
            <person name="Pursley I."/>
            <person name="Horton D.L."/>
            <person name="Alikhan N.F."/>
            <person name="Baker D."/>
            <person name="Gharbi K."/>
            <person name="Hall N."/>
            <person name="Watson M."/>
            <person name="Adriaenssens E.M."/>
            <person name="Foster-Nyarko E."/>
            <person name="Jarju S."/>
            <person name="Secka A."/>
            <person name="Antonio M."/>
            <person name="Oren A."/>
            <person name="Chaudhuri R.R."/>
            <person name="La Ragione R."/>
            <person name="Hildebrand F."/>
            <person name="Pallen M.J."/>
        </authorList>
    </citation>
    <scope>NUCLEOTIDE SEQUENCE</scope>
    <source>
        <strain evidence="1">CHK152-2994</strain>
    </source>
</reference>
<dbReference type="EMBL" id="DVJO01000180">
    <property type="protein sequence ID" value="HIS83611.1"/>
    <property type="molecule type" value="Genomic_DNA"/>
</dbReference>